<keyword evidence="5 8" id="KW-1133">Transmembrane helix</keyword>
<evidence type="ECO:0000256" key="5">
    <source>
        <dbReference type="ARBA" id="ARBA00022989"/>
    </source>
</evidence>
<dbReference type="Proteomes" id="UP000613208">
    <property type="component" value="Unassembled WGS sequence"/>
</dbReference>
<keyword evidence="3 8" id="KW-0812">Transmembrane</keyword>
<dbReference type="InterPro" id="IPR043760">
    <property type="entry name" value="PycTM_dom"/>
</dbReference>
<evidence type="ECO:0000256" key="4">
    <source>
        <dbReference type="ARBA" id="ARBA00022741"/>
    </source>
</evidence>
<feature type="transmembrane region" description="Helical" evidence="8">
    <location>
        <begin position="154"/>
        <end position="174"/>
    </location>
</feature>
<protein>
    <recommendedName>
        <fullName evidence="9">Pycsar effector protein domain-containing protein</fullName>
    </recommendedName>
</protein>
<comment type="subcellular location">
    <subcellularLocation>
        <location evidence="1">Cell membrane</location>
    </subcellularLocation>
</comment>
<keyword evidence="4" id="KW-0547">Nucleotide-binding</keyword>
<organism evidence="10 11">
    <name type="scientific">Anaerostipes butyraticus</name>
    <dbReference type="NCBI Taxonomy" id="645466"/>
    <lineage>
        <taxon>Bacteria</taxon>
        <taxon>Bacillati</taxon>
        <taxon>Bacillota</taxon>
        <taxon>Clostridia</taxon>
        <taxon>Lachnospirales</taxon>
        <taxon>Lachnospiraceae</taxon>
        <taxon>Anaerostipes</taxon>
    </lineage>
</organism>
<keyword evidence="7 8" id="KW-0472">Membrane</keyword>
<evidence type="ECO:0000256" key="7">
    <source>
        <dbReference type="ARBA" id="ARBA00023136"/>
    </source>
</evidence>
<feature type="transmembrane region" description="Helical" evidence="8">
    <location>
        <begin position="21"/>
        <end position="41"/>
    </location>
</feature>
<evidence type="ECO:0000256" key="1">
    <source>
        <dbReference type="ARBA" id="ARBA00004236"/>
    </source>
</evidence>
<keyword evidence="2" id="KW-1003">Cell membrane</keyword>
<accession>A0A916VEF4</accession>
<feature type="transmembrane region" description="Helical" evidence="8">
    <location>
        <begin position="53"/>
        <end position="75"/>
    </location>
</feature>
<dbReference type="AlphaFoldDB" id="A0A916VEF4"/>
<evidence type="ECO:0000256" key="6">
    <source>
        <dbReference type="ARBA" id="ARBA00023118"/>
    </source>
</evidence>
<dbReference type="RefSeq" id="WP_201311534.1">
    <property type="nucleotide sequence ID" value="NZ_BLYI01000047.1"/>
</dbReference>
<proteinExistence type="predicted"/>
<evidence type="ECO:0000313" key="10">
    <source>
        <dbReference type="EMBL" id="GFO85837.1"/>
    </source>
</evidence>
<keyword evidence="6" id="KW-0051">Antiviral defense</keyword>
<evidence type="ECO:0000256" key="8">
    <source>
        <dbReference type="SAM" id="Phobius"/>
    </source>
</evidence>
<evidence type="ECO:0000313" key="11">
    <source>
        <dbReference type="Proteomes" id="UP000613208"/>
    </source>
</evidence>
<dbReference type="Pfam" id="PF18967">
    <property type="entry name" value="PycTM"/>
    <property type="match status" value="1"/>
</dbReference>
<sequence>MSAMQEIQYIYKDVSEWLKFAEVKHAGLFAVWTAILISLVSEKDWFNEPLVENTFLLIIAFGGSLINIISFIPFLNRSQYIKEKCYQKYCKYANNSVFYQSVFVATYSKIGIQDSVEKYIRMLEKKGVHFENIQLEEDYLKQIIEVSTVATIKIYLFNVAVKYVFGAAILYFIIVTAL</sequence>
<feature type="domain" description="Pycsar effector protein" evidence="9">
    <location>
        <begin position="8"/>
        <end position="176"/>
    </location>
</feature>
<name>A0A916VEF4_9FIRM</name>
<evidence type="ECO:0000259" key="9">
    <source>
        <dbReference type="Pfam" id="PF18967"/>
    </source>
</evidence>
<dbReference type="EMBL" id="BLYI01000047">
    <property type="protein sequence ID" value="GFO85837.1"/>
    <property type="molecule type" value="Genomic_DNA"/>
</dbReference>
<evidence type="ECO:0000256" key="3">
    <source>
        <dbReference type="ARBA" id="ARBA00022692"/>
    </source>
</evidence>
<keyword evidence="11" id="KW-1185">Reference proteome</keyword>
<gene>
    <name evidence="10" type="ORF">ANBU17_21840</name>
</gene>
<evidence type="ECO:0000256" key="2">
    <source>
        <dbReference type="ARBA" id="ARBA00022475"/>
    </source>
</evidence>
<reference evidence="10" key="1">
    <citation type="submission" date="2020-06" db="EMBL/GenBank/DDBJ databases">
        <title>Characterization of fructooligosaccharide metabolism and fructooligosaccharide-degrading enzymes in human commensal butyrate producers.</title>
        <authorList>
            <person name="Tanno H."/>
            <person name="Fujii T."/>
            <person name="Hirano K."/>
            <person name="Maeno S."/>
            <person name="Tonozuka T."/>
            <person name="Sakamoto M."/>
            <person name="Ohkuma M."/>
            <person name="Tochio T."/>
            <person name="Endo A."/>
        </authorList>
    </citation>
    <scope>NUCLEOTIDE SEQUENCE</scope>
    <source>
        <strain evidence="10">JCM 17466</strain>
    </source>
</reference>
<comment type="caution">
    <text evidence="10">The sequence shown here is derived from an EMBL/GenBank/DDBJ whole genome shotgun (WGS) entry which is preliminary data.</text>
</comment>